<dbReference type="PANTHER" id="PTHR28088:SF5">
    <property type="entry name" value="TRANSCRIPTIONAL ACTIVATOR HAA1-RELATED"/>
    <property type="match status" value="1"/>
</dbReference>
<dbReference type="PANTHER" id="PTHR28088">
    <property type="entry name" value="TRANSCRIPTIONAL ACTIVATOR HAA1-RELATED"/>
    <property type="match status" value="1"/>
</dbReference>
<dbReference type="PRINTS" id="PR00617">
    <property type="entry name" value="COPPERFIST"/>
</dbReference>
<dbReference type="AlphaFoldDB" id="A0A5M9J8I3"/>
<evidence type="ECO:0000259" key="9">
    <source>
        <dbReference type="PROSITE" id="PS50073"/>
    </source>
</evidence>
<comment type="subcellular location">
    <subcellularLocation>
        <location evidence="1">Nucleus</location>
    </subcellularLocation>
</comment>
<evidence type="ECO:0000256" key="2">
    <source>
        <dbReference type="ARBA" id="ARBA00022723"/>
    </source>
</evidence>
<sequence>MIIDGEKWACDACVRGHRVSNCHHSERPLQHINKKGRPVSQCAHCRTMRKSRAAHVRCECGSEKGHAKGSCPENGDAQADTCCCSHGARCSCALKNDHLPPVPESDSDQTPSMSVPISKPRRPRAQTAQSESNLTIFTNGHHKPVHKNNNMAHKCGLPYTVPRAHSIHGQSSSSLANRSVDNLPHTNTVDALHSESQIKDSIVSAQQEQRMVKSEHASPLVSPTADFQQMNNQVPPLDLTTTANDYNNLYQFDAYTQAIPDLEQPIFSAGISSASIDWSHYDGLDFNNDNFAASSYSQAASFNGFDFSSMDQPALTTTSTSGEQSEVEDFIGVSDTSRPALMNHQYGSDLDASEFGGEIDRYRLSTASSYIDVTQMQMLASNDIETLGLDEFLKGGSNGYLPLTTSNHGLPATGYSNEMKNNQPLSYDENNFSLPITTEEPGAFWMPGFTAANNLAIMERQLASVRISDLWITLPKTYDDPFPNKFKYRLAATAFGTRSATFSPWHYLL</sequence>
<protein>
    <recommendedName>
        <fullName evidence="9">Copper-fist domain-containing protein</fullName>
    </recommendedName>
</protein>
<dbReference type="InterPro" id="IPR001083">
    <property type="entry name" value="Cu_fist_DNA-bd_dom"/>
</dbReference>
<evidence type="ECO:0000256" key="7">
    <source>
        <dbReference type="ARBA" id="ARBA00023242"/>
    </source>
</evidence>
<dbReference type="FunFam" id="3.90.430.10:FF:000001">
    <property type="entry name" value="Copper fist DNA-binding protein"/>
    <property type="match status" value="1"/>
</dbReference>
<evidence type="ECO:0000256" key="5">
    <source>
        <dbReference type="ARBA" id="ARBA00023015"/>
    </source>
</evidence>
<dbReference type="SMART" id="SM00412">
    <property type="entry name" value="Cu_FIST"/>
    <property type="match status" value="1"/>
</dbReference>
<keyword evidence="3" id="KW-0862">Zinc</keyword>
<dbReference type="SMART" id="SM01090">
    <property type="entry name" value="Copper-fist"/>
    <property type="match status" value="1"/>
</dbReference>
<evidence type="ECO:0000256" key="8">
    <source>
        <dbReference type="SAM" id="MobiDB-lite"/>
    </source>
</evidence>
<dbReference type="GO" id="GO:0045944">
    <property type="term" value="P:positive regulation of transcription by RNA polymerase II"/>
    <property type="evidence" value="ECO:0007669"/>
    <property type="project" value="TreeGrafter"/>
</dbReference>
<gene>
    <name evidence="10" type="ORF">EYC84_009637</name>
</gene>
<dbReference type="GO" id="GO:0006879">
    <property type="term" value="P:intracellular iron ion homeostasis"/>
    <property type="evidence" value="ECO:0007669"/>
    <property type="project" value="TreeGrafter"/>
</dbReference>
<dbReference type="GO" id="GO:0005507">
    <property type="term" value="F:copper ion binding"/>
    <property type="evidence" value="ECO:0007669"/>
    <property type="project" value="InterPro"/>
</dbReference>
<accession>A0A5M9J8I3</accession>
<proteinExistence type="predicted"/>
<dbReference type="Gene3D" id="3.90.430.10">
    <property type="entry name" value="Copper fist DNA-binding domain"/>
    <property type="match status" value="1"/>
</dbReference>
<dbReference type="GO" id="GO:0005634">
    <property type="term" value="C:nucleus"/>
    <property type="evidence" value="ECO:0007669"/>
    <property type="project" value="UniProtKB-SubCell"/>
</dbReference>
<feature type="domain" description="Copper-fist" evidence="9">
    <location>
        <begin position="1"/>
        <end position="39"/>
    </location>
</feature>
<organism evidence="10 11">
    <name type="scientific">Monilinia fructicola</name>
    <name type="common">Brown rot fungus</name>
    <name type="synonym">Ciboria fructicola</name>
    <dbReference type="NCBI Taxonomy" id="38448"/>
    <lineage>
        <taxon>Eukaryota</taxon>
        <taxon>Fungi</taxon>
        <taxon>Dikarya</taxon>
        <taxon>Ascomycota</taxon>
        <taxon>Pezizomycotina</taxon>
        <taxon>Leotiomycetes</taxon>
        <taxon>Helotiales</taxon>
        <taxon>Sclerotiniaceae</taxon>
        <taxon>Monilinia</taxon>
    </lineage>
</organism>
<dbReference type="GO" id="GO:0006878">
    <property type="term" value="P:intracellular copper ion homeostasis"/>
    <property type="evidence" value="ECO:0007669"/>
    <property type="project" value="TreeGrafter"/>
</dbReference>
<dbReference type="Pfam" id="PF00649">
    <property type="entry name" value="Copper-fist"/>
    <property type="match status" value="1"/>
</dbReference>
<evidence type="ECO:0000313" key="10">
    <source>
        <dbReference type="EMBL" id="KAA8565814.1"/>
    </source>
</evidence>
<keyword evidence="4" id="KW-0186">Copper</keyword>
<evidence type="ECO:0000256" key="6">
    <source>
        <dbReference type="ARBA" id="ARBA00023163"/>
    </source>
</evidence>
<name>A0A5M9J8I3_MONFR</name>
<evidence type="ECO:0000256" key="4">
    <source>
        <dbReference type="ARBA" id="ARBA00023008"/>
    </source>
</evidence>
<dbReference type="SUPFAM" id="SSF57879">
    <property type="entry name" value="Zinc domain conserved in yeast copper-regulated transcription factors"/>
    <property type="match status" value="1"/>
</dbReference>
<evidence type="ECO:0000256" key="3">
    <source>
        <dbReference type="ARBA" id="ARBA00022833"/>
    </source>
</evidence>
<dbReference type="GO" id="GO:0000981">
    <property type="term" value="F:DNA-binding transcription factor activity, RNA polymerase II-specific"/>
    <property type="evidence" value="ECO:0007669"/>
    <property type="project" value="TreeGrafter"/>
</dbReference>
<keyword evidence="7" id="KW-0539">Nucleus</keyword>
<dbReference type="EMBL" id="VICG01000013">
    <property type="protein sequence ID" value="KAA8565814.1"/>
    <property type="molecule type" value="Genomic_DNA"/>
</dbReference>
<comment type="caution">
    <text evidence="10">The sequence shown here is derived from an EMBL/GenBank/DDBJ whole genome shotgun (WGS) entry which is preliminary data.</text>
</comment>
<dbReference type="Proteomes" id="UP000322873">
    <property type="component" value="Unassembled WGS sequence"/>
</dbReference>
<keyword evidence="2" id="KW-0479">Metal-binding</keyword>
<dbReference type="VEuPathDB" id="FungiDB:MFRU_006g03510"/>
<evidence type="ECO:0000256" key="1">
    <source>
        <dbReference type="ARBA" id="ARBA00004123"/>
    </source>
</evidence>
<keyword evidence="6" id="KW-0804">Transcription</keyword>
<reference evidence="10 11" key="1">
    <citation type="submission" date="2019-06" db="EMBL/GenBank/DDBJ databases">
        <title>Genome Sequence of the Brown Rot Fungal Pathogen Monilinia fructicola.</title>
        <authorList>
            <person name="De Miccolis Angelini R.M."/>
            <person name="Landi L."/>
            <person name="Abate D."/>
            <person name="Pollastro S."/>
            <person name="Romanazzi G."/>
            <person name="Faretra F."/>
        </authorList>
    </citation>
    <scope>NUCLEOTIDE SEQUENCE [LARGE SCALE GENOMIC DNA]</scope>
    <source>
        <strain evidence="10 11">Mfrc123</strain>
    </source>
</reference>
<keyword evidence="11" id="KW-1185">Reference proteome</keyword>
<dbReference type="PROSITE" id="PS50073">
    <property type="entry name" value="COPPER_FIST_2"/>
    <property type="match status" value="1"/>
</dbReference>
<keyword evidence="5" id="KW-0805">Transcription regulation</keyword>
<evidence type="ECO:0000313" key="11">
    <source>
        <dbReference type="Proteomes" id="UP000322873"/>
    </source>
</evidence>
<dbReference type="InterPro" id="IPR051763">
    <property type="entry name" value="Copper_Homeo_Regul"/>
</dbReference>
<dbReference type="InterPro" id="IPR036395">
    <property type="entry name" value="Cu_fist_DNA-bd_dom_sf"/>
</dbReference>
<dbReference type="GO" id="GO:0000978">
    <property type="term" value="F:RNA polymerase II cis-regulatory region sequence-specific DNA binding"/>
    <property type="evidence" value="ECO:0007669"/>
    <property type="project" value="TreeGrafter"/>
</dbReference>
<feature type="region of interest" description="Disordered" evidence="8">
    <location>
        <begin position="101"/>
        <end position="130"/>
    </location>
</feature>